<dbReference type="InterPro" id="IPR012677">
    <property type="entry name" value="Nucleotide-bd_a/b_plait_sf"/>
</dbReference>
<dbReference type="SMART" id="SM00360">
    <property type="entry name" value="RRM"/>
    <property type="match status" value="1"/>
</dbReference>
<protein>
    <recommendedName>
        <fullName evidence="2">RRM domain-containing protein</fullName>
    </recommendedName>
</protein>
<evidence type="ECO:0000256" key="1">
    <source>
        <dbReference type="PROSITE-ProRule" id="PRU00176"/>
    </source>
</evidence>
<comment type="caution">
    <text evidence="3">The sequence shown here is derived from an EMBL/GenBank/DDBJ whole genome shotgun (WGS) entry which is preliminary data.</text>
</comment>
<dbReference type="SUPFAM" id="SSF54928">
    <property type="entry name" value="RNA-binding domain, RBD"/>
    <property type="match status" value="1"/>
</dbReference>
<dbReference type="AlphaFoldDB" id="A0A5J4UDE1"/>
<dbReference type="EMBL" id="SNRW01017541">
    <property type="protein sequence ID" value="KAA6368244.1"/>
    <property type="molecule type" value="Genomic_DNA"/>
</dbReference>
<name>A0A5J4UDE1_9EUKA</name>
<proteinExistence type="predicted"/>
<dbReference type="OrthoDB" id="296632at2759"/>
<dbReference type="InterPro" id="IPR000504">
    <property type="entry name" value="RRM_dom"/>
</dbReference>
<gene>
    <name evidence="3" type="ORF">EZS28_036228</name>
</gene>
<dbReference type="GO" id="GO:0003723">
    <property type="term" value="F:RNA binding"/>
    <property type="evidence" value="ECO:0007669"/>
    <property type="project" value="UniProtKB-UniRule"/>
</dbReference>
<dbReference type="Pfam" id="PF00076">
    <property type="entry name" value="RRM_1"/>
    <property type="match status" value="1"/>
</dbReference>
<feature type="non-terminal residue" evidence="3">
    <location>
        <position position="125"/>
    </location>
</feature>
<dbReference type="Proteomes" id="UP000324800">
    <property type="component" value="Unassembled WGS sequence"/>
</dbReference>
<dbReference type="PROSITE" id="PS50102">
    <property type="entry name" value="RRM"/>
    <property type="match status" value="1"/>
</dbReference>
<dbReference type="PANTHER" id="PTHR15592">
    <property type="entry name" value="MATRIN 3/NUCLEAR PROTEIN 220-RELATED"/>
    <property type="match status" value="1"/>
</dbReference>
<dbReference type="Gene3D" id="3.30.70.330">
    <property type="match status" value="1"/>
</dbReference>
<accession>A0A5J4UDE1</accession>
<sequence length="125" mass="14308">MSQLGPDPVRPNKIVHVGGLTPSARQEDLYAIAQRFGSIQDVVMMRNQTGALLEFRELESAIQFVTESKQRPPILHGKQLFAEYSLHQEIRKNKEKPMKRELDTYQASRILLVTIHNPLFPITVD</sequence>
<evidence type="ECO:0000313" key="4">
    <source>
        <dbReference type="Proteomes" id="UP000324800"/>
    </source>
</evidence>
<dbReference type="InterPro" id="IPR035979">
    <property type="entry name" value="RBD_domain_sf"/>
</dbReference>
<reference evidence="3 4" key="1">
    <citation type="submission" date="2019-03" db="EMBL/GenBank/DDBJ databases">
        <title>Single cell metagenomics reveals metabolic interactions within the superorganism composed of flagellate Streblomastix strix and complex community of Bacteroidetes bacteria on its surface.</title>
        <authorList>
            <person name="Treitli S.C."/>
            <person name="Kolisko M."/>
            <person name="Husnik F."/>
            <person name="Keeling P."/>
            <person name="Hampl V."/>
        </authorList>
    </citation>
    <scope>NUCLEOTIDE SEQUENCE [LARGE SCALE GENOMIC DNA]</scope>
    <source>
        <strain evidence="3">ST1C</strain>
    </source>
</reference>
<feature type="domain" description="RRM" evidence="2">
    <location>
        <begin position="13"/>
        <end position="97"/>
    </location>
</feature>
<keyword evidence="1" id="KW-0694">RNA-binding</keyword>
<organism evidence="3 4">
    <name type="scientific">Streblomastix strix</name>
    <dbReference type="NCBI Taxonomy" id="222440"/>
    <lineage>
        <taxon>Eukaryota</taxon>
        <taxon>Metamonada</taxon>
        <taxon>Preaxostyla</taxon>
        <taxon>Oxymonadida</taxon>
        <taxon>Streblomastigidae</taxon>
        <taxon>Streblomastix</taxon>
    </lineage>
</organism>
<evidence type="ECO:0000313" key="3">
    <source>
        <dbReference type="EMBL" id="KAA6368244.1"/>
    </source>
</evidence>
<evidence type="ECO:0000259" key="2">
    <source>
        <dbReference type="PROSITE" id="PS50102"/>
    </source>
</evidence>